<dbReference type="Proteomes" id="UP000019438">
    <property type="component" value="Chromosome"/>
</dbReference>
<evidence type="ECO:0000313" key="7">
    <source>
        <dbReference type="EMBL" id="AHJ64244.1"/>
    </source>
</evidence>
<proteinExistence type="inferred from homology"/>
<dbReference type="PROSITE" id="PS50931">
    <property type="entry name" value="HTH_LYSR"/>
    <property type="match status" value="1"/>
</dbReference>
<reference evidence="8" key="1">
    <citation type="submission" date="2012-06" db="EMBL/GenBank/DDBJ databases">
        <title>Genome analysis of multiple Granulibacter bethesdensis isolates demonstrates substantial genome diversity.</title>
        <authorList>
            <person name="Greenberg D.E."/>
            <person name="Porcella S.F."/>
            <person name="Zarember K."/>
            <person name="Zelazny A.M."/>
            <person name="Bruno D."/>
            <person name="Martens C."/>
            <person name="Barbian K.D."/>
            <person name="Jaske E."/>
            <person name="Holland S.M."/>
        </authorList>
    </citation>
    <scope>NUCLEOTIDE SEQUENCE [LARGE SCALE GENOMIC DNA]</scope>
    <source>
        <strain evidence="8">CGDNIH3</strain>
    </source>
</reference>
<feature type="transmembrane region" description="Helical" evidence="5">
    <location>
        <begin position="32"/>
        <end position="49"/>
    </location>
</feature>
<dbReference type="Pfam" id="PF00126">
    <property type="entry name" value="HTH_1"/>
    <property type="match status" value="1"/>
</dbReference>
<keyword evidence="4" id="KW-0804">Transcription</keyword>
<dbReference type="InterPro" id="IPR036390">
    <property type="entry name" value="WH_DNA-bd_sf"/>
</dbReference>
<dbReference type="PANTHER" id="PTHR30118">
    <property type="entry name" value="HTH-TYPE TRANSCRIPTIONAL REGULATOR LEUO-RELATED"/>
    <property type="match status" value="1"/>
</dbReference>
<dbReference type="PANTHER" id="PTHR30118:SF15">
    <property type="entry name" value="TRANSCRIPTIONAL REGULATORY PROTEIN"/>
    <property type="match status" value="1"/>
</dbReference>
<dbReference type="SUPFAM" id="SSF53850">
    <property type="entry name" value="Periplasmic binding protein-like II"/>
    <property type="match status" value="1"/>
</dbReference>
<dbReference type="CDD" id="cd08464">
    <property type="entry name" value="PBP2_DntR_like_2"/>
    <property type="match status" value="1"/>
</dbReference>
<accession>A0AAN0RFY5</accession>
<evidence type="ECO:0000313" key="8">
    <source>
        <dbReference type="Proteomes" id="UP000019438"/>
    </source>
</evidence>
<dbReference type="KEGG" id="gbc:GbCGDNIH3_2337"/>
<keyword evidence="5" id="KW-1133">Transmembrane helix</keyword>
<evidence type="ECO:0000256" key="2">
    <source>
        <dbReference type="ARBA" id="ARBA00023015"/>
    </source>
</evidence>
<dbReference type="PRINTS" id="PR00039">
    <property type="entry name" value="HTHLYSR"/>
</dbReference>
<dbReference type="Gene3D" id="1.10.10.10">
    <property type="entry name" value="Winged helix-like DNA-binding domain superfamily/Winged helix DNA-binding domain"/>
    <property type="match status" value="1"/>
</dbReference>
<keyword evidence="5" id="KW-0472">Membrane</keyword>
<evidence type="ECO:0000256" key="3">
    <source>
        <dbReference type="ARBA" id="ARBA00023125"/>
    </source>
</evidence>
<dbReference type="InterPro" id="IPR000847">
    <property type="entry name" value="LysR_HTH_N"/>
</dbReference>
<dbReference type="InterPro" id="IPR005119">
    <property type="entry name" value="LysR_subst-bd"/>
</dbReference>
<gene>
    <name evidence="7" type="ORF">GbCGDNIH3_2337</name>
</gene>
<dbReference type="InterPro" id="IPR050389">
    <property type="entry name" value="LysR-type_TF"/>
</dbReference>
<protein>
    <submittedName>
        <fullName evidence="7">Transcriptional regulator, LysR family</fullName>
    </submittedName>
</protein>
<keyword evidence="5" id="KW-0812">Transmembrane</keyword>
<dbReference type="EMBL" id="CP003181">
    <property type="protein sequence ID" value="AHJ64244.1"/>
    <property type="molecule type" value="Genomic_DNA"/>
</dbReference>
<keyword evidence="3" id="KW-0238">DNA-binding</keyword>
<evidence type="ECO:0000259" key="6">
    <source>
        <dbReference type="PROSITE" id="PS50931"/>
    </source>
</evidence>
<dbReference type="GO" id="GO:0003700">
    <property type="term" value="F:DNA-binding transcription factor activity"/>
    <property type="evidence" value="ECO:0007669"/>
    <property type="project" value="InterPro"/>
</dbReference>
<dbReference type="Pfam" id="PF03466">
    <property type="entry name" value="LysR_substrate"/>
    <property type="match status" value="1"/>
</dbReference>
<name>A0AAN0RFY5_9PROT</name>
<evidence type="ECO:0000256" key="5">
    <source>
        <dbReference type="SAM" id="Phobius"/>
    </source>
</evidence>
<evidence type="ECO:0000256" key="1">
    <source>
        <dbReference type="ARBA" id="ARBA00009437"/>
    </source>
</evidence>
<keyword evidence="2" id="KW-0805">Transcription regulation</keyword>
<dbReference type="SUPFAM" id="SSF46785">
    <property type="entry name" value="Winged helix' DNA-binding domain"/>
    <property type="match status" value="1"/>
</dbReference>
<dbReference type="AlphaFoldDB" id="A0AAN0RFY5"/>
<evidence type="ECO:0000256" key="4">
    <source>
        <dbReference type="ARBA" id="ARBA00023163"/>
    </source>
</evidence>
<dbReference type="GO" id="GO:0003677">
    <property type="term" value="F:DNA binding"/>
    <property type="evidence" value="ECO:0007669"/>
    <property type="project" value="UniProtKB-KW"/>
</dbReference>
<dbReference type="InterPro" id="IPR036388">
    <property type="entry name" value="WH-like_DNA-bd_sf"/>
</dbReference>
<sequence>MGSDNASEWMFSWNEDLLSEKPAPCRPCKENVILLTVLIQSILIIMSIVHRNLSRLDLNLLTAFDAIYTERSVTKAAECIGVGQSAMSHNLARLREALQDELFVRTPSGMEPTPRARAIADTVRNLLWTVQDKLLTTRSFTPATAERIWRIGLADNIESLLMPPLLDMMLKEAPGMRIQAIFTDGLRVLEALDRDELDMGIGVFRHGGNVHKRRNFAPDSYLCLYDPKQITLEGPITLDQYASLPHVLVSLRGIFHGVADDALSLLGRTRTIVMTTPHFLSVPYVLRGAPVITTLPGTLARSAASAHGLCVSPLPFELAPFRLSMLWHSSYDNDPAHRWLRNTVASLMDQMHK</sequence>
<organism evidence="7 8">
    <name type="scientific">Granulibacter bethesdensis</name>
    <dbReference type="NCBI Taxonomy" id="364410"/>
    <lineage>
        <taxon>Bacteria</taxon>
        <taxon>Pseudomonadati</taxon>
        <taxon>Pseudomonadota</taxon>
        <taxon>Alphaproteobacteria</taxon>
        <taxon>Acetobacterales</taxon>
        <taxon>Acetobacteraceae</taxon>
        <taxon>Granulibacter</taxon>
    </lineage>
</organism>
<comment type="similarity">
    <text evidence="1">Belongs to the LysR transcriptional regulatory family.</text>
</comment>
<feature type="domain" description="HTH lysR-type" evidence="6">
    <location>
        <begin position="56"/>
        <end position="113"/>
    </location>
</feature>
<dbReference type="Gene3D" id="3.40.190.10">
    <property type="entry name" value="Periplasmic binding protein-like II"/>
    <property type="match status" value="2"/>
</dbReference>